<dbReference type="EMBL" id="JACXVP010000012">
    <property type="protein sequence ID" value="KAG5572707.1"/>
    <property type="molecule type" value="Genomic_DNA"/>
</dbReference>
<evidence type="ECO:0000313" key="1">
    <source>
        <dbReference type="EMBL" id="KAG5572707.1"/>
    </source>
</evidence>
<name>A0A9J5WAG9_SOLCO</name>
<sequence length="112" mass="13268">MSLSMEDHTVYKELSLDMLMFVTHLYNEGNKFDITSFENSYARDFVKYADEQFGRDHLEITNKKLNELFVDEEDNESVELRKSTPLSMESHTVYKELPLDKLMFVTHLYNEG</sequence>
<protein>
    <submittedName>
        <fullName evidence="1">Uncharacterized protein</fullName>
    </submittedName>
</protein>
<dbReference type="Proteomes" id="UP000824120">
    <property type="component" value="Chromosome 12"/>
</dbReference>
<dbReference type="OrthoDB" id="974159at2759"/>
<evidence type="ECO:0000313" key="2">
    <source>
        <dbReference type="Proteomes" id="UP000824120"/>
    </source>
</evidence>
<dbReference type="AlphaFoldDB" id="A0A9J5WAG9"/>
<proteinExistence type="predicted"/>
<comment type="caution">
    <text evidence="1">The sequence shown here is derived from an EMBL/GenBank/DDBJ whole genome shotgun (WGS) entry which is preliminary data.</text>
</comment>
<accession>A0A9J5WAG9</accession>
<gene>
    <name evidence="1" type="ORF">H5410_062473</name>
</gene>
<reference evidence="1 2" key="1">
    <citation type="submission" date="2020-09" db="EMBL/GenBank/DDBJ databases">
        <title>De no assembly of potato wild relative species, Solanum commersonii.</title>
        <authorList>
            <person name="Cho K."/>
        </authorList>
    </citation>
    <scope>NUCLEOTIDE SEQUENCE [LARGE SCALE GENOMIC DNA]</scope>
    <source>
        <strain evidence="1">LZ3.2</strain>
        <tissue evidence="1">Leaf</tissue>
    </source>
</reference>
<organism evidence="1 2">
    <name type="scientific">Solanum commersonii</name>
    <name type="common">Commerson's wild potato</name>
    <name type="synonym">Commerson's nightshade</name>
    <dbReference type="NCBI Taxonomy" id="4109"/>
    <lineage>
        <taxon>Eukaryota</taxon>
        <taxon>Viridiplantae</taxon>
        <taxon>Streptophyta</taxon>
        <taxon>Embryophyta</taxon>
        <taxon>Tracheophyta</taxon>
        <taxon>Spermatophyta</taxon>
        <taxon>Magnoliopsida</taxon>
        <taxon>eudicotyledons</taxon>
        <taxon>Gunneridae</taxon>
        <taxon>Pentapetalae</taxon>
        <taxon>asterids</taxon>
        <taxon>lamiids</taxon>
        <taxon>Solanales</taxon>
        <taxon>Solanaceae</taxon>
        <taxon>Solanoideae</taxon>
        <taxon>Solaneae</taxon>
        <taxon>Solanum</taxon>
    </lineage>
</organism>
<keyword evidence="2" id="KW-1185">Reference proteome</keyword>